<dbReference type="InterPro" id="IPR005093">
    <property type="entry name" value="RNArep_beta"/>
</dbReference>
<name>A0A514DD31_9VIRU</name>
<evidence type="ECO:0000256" key="4">
    <source>
        <dbReference type="ARBA" id="ARBA00022695"/>
    </source>
</evidence>
<feature type="domain" description="RdRp catalytic" evidence="10">
    <location>
        <begin position="271"/>
        <end position="402"/>
    </location>
</feature>
<comment type="cofactor">
    <cofactor evidence="9">
        <name>Mg(2+)</name>
        <dbReference type="ChEBI" id="CHEBI:18420"/>
    </cofactor>
    <text evidence="9">Binds 2 Mg(2+) per subunit.</text>
</comment>
<keyword evidence="3" id="KW-0808">Transferase</keyword>
<reference evidence="11" key="1">
    <citation type="submission" date="2019-05" db="EMBL/GenBank/DDBJ databases">
        <title>Metatranscriptomic reconstruction reveals RNA viruses with the potential to shape carbon cycling in soil.</title>
        <authorList>
            <person name="Starr E.P."/>
            <person name="Nuccio E."/>
            <person name="Pett-Ridge J."/>
            <person name="Banfield J.F."/>
            <person name="Firestone M.K."/>
        </authorList>
    </citation>
    <scope>NUCLEOTIDE SEQUENCE</scope>
    <source>
        <strain evidence="11">H4_Bulk_46_scaffold_380</strain>
    </source>
</reference>
<dbReference type="GO" id="GO:0003968">
    <property type="term" value="F:RNA-directed RNA polymerase activity"/>
    <property type="evidence" value="ECO:0007669"/>
    <property type="project" value="UniProtKB-KW"/>
</dbReference>
<dbReference type="EMBL" id="MN036280">
    <property type="protein sequence ID" value="QDH91505.1"/>
    <property type="molecule type" value="Genomic_RNA"/>
</dbReference>
<keyword evidence="9" id="KW-0460">Magnesium</keyword>
<keyword evidence="6" id="KW-0693">Viral RNA replication</keyword>
<proteinExistence type="predicted"/>
<dbReference type="GO" id="GO:0000166">
    <property type="term" value="F:nucleotide binding"/>
    <property type="evidence" value="ECO:0007669"/>
    <property type="project" value="UniProtKB-KW"/>
</dbReference>
<dbReference type="PROSITE" id="PS50522">
    <property type="entry name" value="RDRP_PHAGE"/>
    <property type="match status" value="1"/>
</dbReference>
<keyword evidence="9" id="KW-0479">Metal-binding</keyword>
<evidence type="ECO:0000256" key="6">
    <source>
        <dbReference type="ARBA" id="ARBA00022953"/>
    </source>
</evidence>
<dbReference type="GO" id="GO:0039694">
    <property type="term" value="P:viral RNA genome replication"/>
    <property type="evidence" value="ECO:0007669"/>
    <property type="project" value="InterPro"/>
</dbReference>
<evidence type="ECO:0000256" key="8">
    <source>
        <dbReference type="ARBA" id="ARBA00048744"/>
    </source>
</evidence>
<organism evidence="11">
    <name type="scientific">Leviviridae sp</name>
    <dbReference type="NCBI Taxonomy" id="2027243"/>
    <lineage>
        <taxon>Viruses</taxon>
        <taxon>Riboviria</taxon>
        <taxon>Orthornavirae</taxon>
        <taxon>Lenarviricota</taxon>
        <taxon>Leviviricetes</taxon>
        <taxon>Norzivirales</taxon>
        <taxon>Fiersviridae</taxon>
    </lineage>
</organism>
<comment type="catalytic activity">
    <reaction evidence="8">
        <text>RNA(n) + a ribonucleoside 5'-triphosphate = RNA(n+1) + diphosphate</text>
        <dbReference type="Rhea" id="RHEA:21248"/>
        <dbReference type="Rhea" id="RHEA-COMP:14527"/>
        <dbReference type="Rhea" id="RHEA-COMP:17342"/>
        <dbReference type="ChEBI" id="CHEBI:33019"/>
        <dbReference type="ChEBI" id="CHEBI:61557"/>
        <dbReference type="ChEBI" id="CHEBI:140395"/>
        <dbReference type="EC" id="2.7.7.48"/>
    </reaction>
</comment>
<feature type="binding site" evidence="9">
    <location>
        <position position="370"/>
    </location>
    <ligand>
        <name>Mg(2+)</name>
        <dbReference type="ChEBI" id="CHEBI:18420"/>
        <label>2</label>
    </ligand>
</feature>
<dbReference type="InterPro" id="IPR043502">
    <property type="entry name" value="DNA/RNA_pol_sf"/>
</dbReference>
<evidence type="ECO:0000256" key="3">
    <source>
        <dbReference type="ARBA" id="ARBA00022679"/>
    </source>
</evidence>
<evidence type="ECO:0000256" key="7">
    <source>
        <dbReference type="ARBA" id="ARBA00030248"/>
    </source>
</evidence>
<evidence type="ECO:0000256" key="2">
    <source>
        <dbReference type="ARBA" id="ARBA00022484"/>
    </source>
</evidence>
<keyword evidence="2 11" id="KW-0696">RNA-directed RNA polymerase</keyword>
<sequence length="583" mass="65654">MRVYTRWDEELDTESDQEIYTGLALWHLSQVSDDGIACELSDLLVENDIRSFIEFKLDYGQLSTSDSAHIRQAQAFFSKREDLDLGYDKSAVALKKFWEAEEACRLTNECFKKRAKGEFQLFPFVERVLWHASRKISSILGDIPALEDLRFRFGPGATTQIPKRMASARAKLGTDPACSSELRSTAHSVLMSVPAWESNLWETNGGSYDGEIPVIIHPGKISLVPKSAKEYRSIMVEPSLNTFCQAGVGSYMAERLRSCGVDIRDQTLNQRLARKGSVDGSLATVDLSSASDTISIELVYDLLGIDWAAFLSRFRTGTVDFEGKLVRLEKFSSMGNGFTFPLETLIFYALAWGVCVEIGAATGDVTSYGDDIIIPSEAYPSLLRVFTSCGFTVNTEKSFAKGPFRESCGKDYHQGIDIRPLYQKTRPCVYDLFRLHNFYYRKYEFDVCAHLLSYIDTSIRLFGPDGHADVGRAPSKRLRLWRRDEIFYEGHLLGEWVPHRKPNHVSAGYAGFLFDTFTFRSRRSHLGYKGDWVLPAYTIYLSEGLEDRSQLHGSDVVYTGNSFSVGVPGVQSVNRISIYTMTG</sequence>
<evidence type="ECO:0000313" key="11">
    <source>
        <dbReference type="EMBL" id="QDH91505.1"/>
    </source>
</evidence>
<dbReference type="EC" id="2.7.7.48" evidence="1"/>
<evidence type="ECO:0000256" key="9">
    <source>
        <dbReference type="PIRSR" id="PIRSR605093-1"/>
    </source>
</evidence>
<feature type="binding site" evidence="9">
    <location>
        <position position="286"/>
    </location>
    <ligand>
        <name>Mg(2+)</name>
        <dbReference type="ChEBI" id="CHEBI:18420"/>
        <label>2</label>
    </ligand>
</feature>
<accession>A0A514DD31</accession>
<keyword evidence="4" id="KW-0548">Nucleotidyltransferase</keyword>
<feature type="binding site" evidence="9">
    <location>
        <position position="371"/>
    </location>
    <ligand>
        <name>Mg(2+)</name>
        <dbReference type="ChEBI" id="CHEBI:18420"/>
        <label>2</label>
    </ligand>
</feature>
<dbReference type="SUPFAM" id="SSF56672">
    <property type="entry name" value="DNA/RNA polymerases"/>
    <property type="match status" value="1"/>
</dbReference>
<evidence type="ECO:0000256" key="5">
    <source>
        <dbReference type="ARBA" id="ARBA00022741"/>
    </source>
</evidence>
<dbReference type="GO" id="GO:0046872">
    <property type="term" value="F:metal ion binding"/>
    <property type="evidence" value="ECO:0007669"/>
    <property type="project" value="UniProtKB-KW"/>
</dbReference>
<evidence type="ECO:0000259" key="10">
    <source>
        <dbReference type="PROSITE" id="PS50522"/>
    </source>
</evidence>
<dbReference type="Pfam" id="PF03431">
    <property type="entry name" value="RNA_replicase_B"/>
    <property type="match status" value="1"/>
</dbReference>
<protein>
    <recommendedName>
        <fullName evidence="1">RNA-directed RNA polymerase</fullName>
        <ecNumber evidence="1">2.7.7.48</ecNumber>
    </recommendedName>
    <alternativeName>
        <fullName evidence="7">RNA replicase beta chain</fullName>
    </alternativeName>
</protein>
<evidence type="ECO:0000256" key="1">
    <source>
        <dbReference type="ARBA" id="ARBA00012494"/>
    </source>
</evidence>
<keyword evidence="5" id="KW-0547">Nucleotide-binding</keyword>
<gene>
    <name evidence="11" type="ORF">H4Bulk46380_000004</name>
</gene>
<dbReference type="InterPro" id="IPR007096">
    <property type="entry name" value="RNA-dir_Rpol_cat_phage"/>
</dbReference>